<feature type="domain" description="Translation initiation factor 3 C-terminal" evidence="5">
    <location>
        <begin position="79"/>
        <end position="163"/>
    </location>
</feature>
<reference evidence="7" key="1">
    <citation type="submission" date="2024-03" db="EMBL/GenBank/DDBJ databases">
        <title>The Complete Genome of 'Candidatus Phytoplasma fraxini' AshY1 from the Ash Yellows Group.</title>
        <authorList>
            <person name="Boehm J.W."/>
            <person name="Huettel B."/>
            <person name="Schneider B."/>
            <person name="Kube M."/>
        </authorList>
    </citation>
    <scope>NUCLEOTIDE SEQUENCE [LARGE SCALE GENOMIC DNA]</scope>
    <source>
        <strain evidence="7">AshY1</strain>
    </source>
</reference>
<sequence length="186" mass="21530">MHNENIPQGEYLVLDETGDKLGILEKDKIVELSEEKETDIVMINPNSDPKVVRLMDYSHFRYKHQKKLKEMKKKQSVVVLKEIRVNPTIDDHDLNVKIKKACNFLKQGDKVKIIMRFKGRMITHSNLGKETFDKILTNLKCLGNLDIPPKMMSNQMMTIISPKKINKNLSKKTKNPSLEAEDDVKI</sequence>
<dbReference type="GO" id="GO:0003743">
    <property type="term" value="F:translation initiation factor activity"/>
    <property type="evidence" value="ECO:0007669"/>
    <property type="project" value="UniProtKB-KW"/>
</dbReference>
<dbReference type="NCBIfam" id="TIGR00168">
    <property type="entry name" value="infC"/>
    <property type="match status" value="1"/>
</dbReference>
<evidence type="ECO:0000259" key="6">
    <source>
        <dbReference type="Pfam" id="PF05198"/>
    </source>
</evidence>
<dbReference type="InterPro" id="IPR036788">
    <property type="entry name" value="T_IF-3_C_sf"/>
</dbReference>
<dbReference type="InterPro" id="IPR001288">
    <property type="entry name" value="Translation_initiation_fac_3"/>
</dbReference>
<organism evidence="7 8">
    <name type="scientific">Ash yellows phytoplasma</name>
    <dbReference type="NCBI Taxonomy" id="35780"/>
    <lineage>
        <taxon>Bacteria</taxon>
        <taxon>Bacillati</taxon>
        <taxon>Mycoplasmatota</taxon>
        <taxon>Mollicutes</taxon>
        <taxon>Acholeplasmatales</taxon>
        <taxon>Acholeplasmataceae</taxon>
        <taxon>Candidatus Phytoplasma</taxon>
        <taxon>16SrVII (Ash yellows group)</taxon>
    </lineage>
</organism>
<dbReference type="Pfam" id="PF00707">
    <property type="entry name" value="IF3_C"/>
    <property type="match status" value="1"/>
</dbReference>
<evidence type="ECO:0000256" key="1">
    <source>
        <dbReference type="ARBA" id="ARBA00005439"/>
    </source>
</evidence>
<accession>A0ABZ2U8D6</accession>
<dbReference type="SUPFAM" id="SSF55200">
    <property type="entry name" value="Translation initiation factor IF3, C-terminal domain"/>
    <property type="match status" value="1"/>
</dbReference>
<protein>
    <recommendedName>
        <fullName evidence="4">Translation initiation factor IF-3</fullName>
    </recommendedName>
</protein>
<keyword evidence="8" id="KW-1185">Reference proteome</keyword>
<dbReference type="Pfam" id="PF05198">
    <property type="entry name" value="IF3_N"/>
    <property type="match status" value="1"/>
</dbReference>
<dbReference type="PANTHER" id="PTHR10938:SF0">
    <property type="entry name" value="TRANSLATION INITIATION FACTOR IF-3, MITOCHONDRIAL"/>
    <property type="match status" value="1"/>
</dbReference>
<name>A0ABZ2U8D6_ASHYP</name>
<gene>
    <name evidence="7" type="ORF">AshY1_04720</name>
</gene>
<evidence type="ECO:0000259" key="5">
    <source>
        <dbReference type="Pfam" id="PF00707"/>
    </source>
</evidence>
<evidence type="ECO:0000256" key="2">
    <source>
        <dbReference type="ARBA" id="ARBA00022540"/>
    </source>
</evidence>
<keyword evidence="2 7" id="KW-0396">Initiation factor</keyword>
<proteinExistence type="inferred from homology"/>
<dbReference type="InterPro" id="IPR019815">
    <property type="entry name" value="Translation_initiation_fac_3_C"/>
</dbReference>
<evidence type="ECO:0000313" key="8">
    <source>
        <dbReference type="Proteomes" id="UP001484199"/>
    </source>
</evidence>
<feature type="domain" description="Translation initiation factor 3 N-terminal" evidence="6">
    <location>
        <begin position="3"/>
        <end position="70"/>
    </location>
</feature>
<dbReference type="Gene3D" id="3.30.110.10">
    <property type="entry name" value="Translation initiation factor 3 (IF-3), C-terminal domain"/>
    <property type="match status" value="1"/>
</dbReference>
<dbReference type="RefSeq" id="WP_341266477.1">
    <property type="nucleotide sequence ID" value="NZ_CP146843.1"/>
</dbReference>
<dbReference type="SUPFAM" id="SSF54364">
    <property type="entry name" value="Translation initiation factor IF3, N-terminal domain"/>
    <property type="match status" value="1"/>
</dbReference>
<dbReference type="InterPro" id="IPR036787">
    <property type="entry name" value="T_IF-3_N_sf"/>
</dbReference>
<dbReference type="InterPro" id="IPR019814">
    <property type="entry name" value="Translation_initiation_fac_3_N"/>
</dbReference>
<keyword evidence="3" id="KW-0648">Protein biosynthesis</keyword>
<evidence type="ECO:0000256" key="4">
    <source>
        <dbReference type="NCBIfam" id="TIGR00168"/>
    </source>
</evidence>
<dbReference type="Gene3D" id="3.10.20.80">
    <property type="entry name" value="Translation initiation factor 3 (IF-3), N-terminal domain"/>
    <property type="match status" value="1"/>
</dbReference>
<comment type="similarity">
    <text evidence="1">Belongs to the IF-3 family.</text>
</comment>
<dbReference type="Proteomes" id="UP001484199">
    <property type="component" value="Chromosome"/>
</dbReference>
<dbReference type="PANTHER" id="PTHR10938">
    <property type="entry name" value="TRANSLATION INITIATION FACTOR IF-3"/>
    <property type="match status" value="1"/>
</dbReference>
<evidence type="ECO:0000256" key="3">
    <source>
        <dbReference type="ARBA" id="ARBA00022917"/>
    </source>
</evidence>
<evidence type="ECO:0000313" key="7">
    <source>
        <dbReference type="EMBL" id="WYY26579.1"/>
    </source>
</evidence>
<dbReference type="EMBL" id="CP146843">
    <property type="protein sequence ID" value="WYY26579.1"/>
    <property type="molecule type" value="Genomic_DNA"/>
</dbReference>